<feature type="transmembrane region" description="Helical" evidence="9">
    <location>
        <begin position="30"/>
        <end position="46"/>
    </location>
</feature>
<evidence type="ECO:0000259" key="10">
    <source>
        <dbReference type="PROSITE" id="PS51202"/>
    </source>
</evidence>
<accession>A0ABV3EH16</accession>
<dbReference type="InterPro" id="IPR006037">
    <property type="entry name" value="RCK_C"/>
</dbReference>
<feature type="transmembrane region" description="Helical" evidence="9">
    <location>
        <begin position="120"/>
        <end position="143"/>
    </location>
</feature>
<dbReference type="EMBL" id="JBEZLS010000049">
    <property type="protein sequence ID" value="MEU9356308.1"/>
    <property type="molecule type" value="Genomic_DNA"/>
</dbReference>
<evidence type="ECO:0000256" key="8">
    <source>
        <dbReference type="ARBA" id="ARBA00023136"/>
    </source>
</evidence>
<dbReference type="PANTHER" id="PTHR32507">
    <property type="entry name" value="NA(+)/H(+) ANTIPORTER 1"/>
    <property type="match status" value="1"/>
</dbReference>
<protein>
    <submittedName>
        <fullName evidence="11">Potassium/proton antiporter</fullName>
    </submittedName>
</protein>
<feature type="transmembrane region" description="Helical" evidence="9">
    <location>
        <begin position="214"/>
        <end position="235"/>
    </location>
</feature>
<evidence type="ECO:0000256" key="2">
    <source>
        <dbReference type="ARBA" id="ARBA00022448"/>
    </source>
</evidence>
<feature type="transmembrane region" description="Helical" evidence="9">
    <location>
        <begin position="271"/>
        <end position="288"/>
    </location>
</feature>
<keyword evidence="3" id="KW-0050">Antiport</keyword>
<dbReference type="PANTHER" id="PTHR32507:SF7">
    <property type="entry name" value="K(+)_H(+) ANTIPORTER NHAP2"/>
    <property type="match status" value="1"/>
</dbReference>
<dbReference type="NCBIfam" id="NF003715">
    <property type="entry name" value="PRK05326.1-2"/>
    <property type="match status" value="1"/>
</dbReference>
<sequence length="509" mass="52627">MTLSELYLTLLIGGTVLLASIAAARTADRIGLPSLLLFLAVGVIAGEDGLGLQFDDAQLAQALGTAALAVILVEGGLTTQWSDVRRLLAPAGVLATAGVAVSVVVTAAGAHWLLGMDWKLALMLGAIVSSTDAAAVFAVLRALPLPQKVTALVEAESGFNDAPTIVLVLAFATATTDLPGPAPLVGNLLYQLAVGGTLGVLIGRLGVAALRRIALPATGLYPLATVGFGIIAFAAAGAVNASGIIAAYLSGLVLGNAKLPHRAATRSFAEGAGWLAQIGLFVMLGLLVDPSDLLSAVLPALVVGLVLLLAARPVSVLACLLPFRIPWREQAFISWAGLRGAVPIVLATFPIVAGVTGARDVLNIVFVLVVLFTLLQGPTLPAVARRLGLTRPGTLREIQVETAPLDVLDADLLTATIPQGSRLHGVAVFELRLPTPTVVTLIVRDGTTLVPDRDTVLHAGDELLLITTPDTREATERRLRAIGRRGKLARWLGEHGAPEPEPTTAARTE</sequence>
<dbReference type="Pfam" id="PF00999">
    <property type="entry name" value="Na_H_Exchanger"/>
    <property type="match status" value="1"/>
</dbReference>
<evidence type="ECO:0000256" key="3">
    <source>
        <dbReference type="ARBA" id="ARBA00022449"/>
    </source>
</evidence>
<organism evidence="11 12">
    <name type="scientific">Streptomyces griseoloalbus</name>
    <dbReference type="NCBI Taxonomy" id="67303"/>
    <lineage>
        <taxon>Bacteria</taxon>
        <taxon>Bacillati</taxon>
        <taxon>Actinomycetota</taxon>
        <taxon>Actinomycetes</taxon>
        <taxon>Kitasatosporales</taxon>
        <taxon>Streptomycetaceae</taxon>
        <taxon>Streptomyces</taxon>
    </lineage>
</organism>
<feature type="transmembrane region" description="Helical" evidence="9">
    <location>
        <begin position="6"/>
        <end position="23"/>
    </location>
</feature>
<dbReference type="Gene3D" id="1.20.1530.20">
    <property type="match status" value="1"/>
</dbReference>
<feature type="transmembrane region" description="Helical" evidence="9">
    <location>
        <begin position="361"/>
        <end position="383"/>
    </location>
</feature>
<evidence type="ECO:0000256" key="1">
    <source>
        <dbReference type="ARBA" id="ARBA00004651"/>
    </source>
</evidence>
<keyword evidence="7" id="KW-0406">Ion transport</keyword>
<feature type="domain" description="RCK C-terminal" evidence="10">
    <location>
        <begin position="400"/>
        <end position="481"/>
    </location>
</feature>
<feature type="transmembrane region" description="Helical" evidence="9">
    <location>
        <begin position="300"/>
        <end position="323"/>
    </location>
</feature>
<dbReference type="NCBIfam" id="NF003716">
    <property type="entry name" value="PRK05326.1-3"/>
    <property type="match status" value="1"/>
</dbReference>
<proteinExistence type="predicted"/>
<keyword evidence="2" id="KW-0813">Transport</keyword>
<evidence type="ECO:0000256" key="7">
    <source>
        <dbReference type="ARBA" id="ARBA00023065"/>
    </source>
</evidence>
<feature type="transmembrane region" description="Helical" evidence="9">
    <location>
        <begin position="58"/>
        <end position="75"/>
    </location>
</feature>
<keyword evidence="5 9" id="KW-0812">Transmembrane</keyword>
<evidence type="ECO:0000256" key="6">
    <source>
        <dbReference type="ARBA" id="ARBA00022989"/>
    </source>
</evidence>
<dbReference type="InterPro" id="IPR006153">
    <property type="entry name" value="Cation/H_exchanger_TM"/>
</dbReference>
<dbReference type="SUPFAM" id="SSF116726">
    <property type="entry name" value="TrkA C-terminal domain-like"/>
    <property type="match status" value="1"/>
</dbReference>
<comment type="subcellular location">
    <subcellularLocation>
        <location evidence="1">Cell membrane</location>
        <topology evidence="1">Multi-pass membrane protein</topology>
    </subcellularLocation>
</comment>
<dbReference type="Proteomes" id="UP001551582">
    <property type="component" value="Unassembled WGS sequence"/>
</dbReference>
<reference evidence="11 12" key="1">
    <citation type="submission" date="2024-06" db="EMBL/GenBank/DDBJ databases">
        <title>The Natural Products Discovery Center: Release of the First 8490 Sequenced Strains for Exploring Actinobacteria Biosynthetic Diversity.</title>
        <authorList>
            <person name="Kalkreuter E."/>
            <person name="Kautsar S.A."/>
            <person name="Yang D."/>
            <person name="Bader C.D."/>
            <person name="Teijaro C.N."/>
            <person name="Fluegel L."/>
            <person name="Davis C.M."/>
            <person name="Simpson J.R."/>
            <person name="Lauterbach L."/>
            <person name="Steele A.D."/>
            <person name="Gui C."/>
            <person name="Meng S."/>
            <person name="Li G."/>
            <person name="Viehrig K."/>
            <person name="Ye F."/>
            <person name="Su P."/>
            <person name="Kiefer A.F."/>
            <person name="Nichols A."/>
            <person name="Cepeda A.J."/>
            <person name="Yan W."/>
            <person name="Fan B."/>
            <person name="Jiang Y."/>
            <person name="Adhikari A."/>
            <person name="Zheng C.-J."/>
            <person name="Schuster L."/>
            <person name="Cowan T.M."/>
            <person name="Smanski M.J."/>
            <person name="Chevrette M.G."/>
            <person name="De Carvalho L.P.S."/>
            <person name="Shen B."/>
        </authorList>
    </citation>
    <scope>NUCLEOTIDE SEQUENCE [LARGE SCALE GENOMIC DNA]</scope>
    <source>
        <strain evidence="11 12">NPDC048274</strain>
    </source>
</reference>
<evidence type="ECO:0000313" key="11">
    <source>
        <dbReference type="EMBL" id="MEU9356308.1"/>
    </source>
</evidence>
<dbReference type="Gene3D" id="3.30.70.1450">
    <property type="entry name" value="Regulator of K+ conductance, C-terminal domain"/>
    <property type="match status" value="1"/>
</dbReference>
<evidence type="ECO:0000256" key="9">
    <source>
        <dbReference type="SAM" id="Phobius"/>
    </source>
</evidence>
<dbReference type="Pfam" id="PF02080">
    <property type="entry name" value="TrkA_C"/>
    <property type="match status" value="1"/>
</dbReference>
<feature type="transmembrane region" description="Helical" evidence="9">
    <location>
        <begin position="335"/>
        <end position="355"/>
    </location>
</feature>
<evidence type="ECO:0000256" key="5">
    <source>
        <dbReference type="ARBA" id="ARBA00022692"/>
    </source>
</evidence>
<keyword evidence="6 9" id="KW-1133">Transmembrane helix</keyword>
<keyword evidence="8 9" id="KW-0472">Membrane</keyword>
<dbReference type="RefSeq" id="WP_359989895.1">
    <property type="nucleotide sequence ID" value="NZ_JBEZLS010000049.1"/>
</dbReference>
<evidence type="ECO:0000256" key="4">
    <source>
        <dbReference type="ARBA" id="ARBA00022475"/>
    </source>
</evidence>
<keyword evidence="4" id="KW-1003">Cell membrane</keyword>
<evidence type="ECO:0000313" key="12">
    <source>
        <dbReference type="Proteomes" id="UP001551582"/>
    </source>
</evidence>
<gene>
    <name evidence="11" type="ORF">AB0D65_36275</name>
</gene>
<keyword evidence="12" id="KW-1185">Reference proteome</keyword>
<comment type="caution">
    <text evidence="11">The sequence shown here is derived from an EMBL/GenBank/DDBJ whole genome shotgun (WGS) entry which is preliminary data.</text>
</comment>
<feature type="transmembrane region" description="Helical" evidence="9">
    <location>
        <begin position="188"/>
        <end position="207"/>
    </location>
</feature>
<dbReference type="InterPro" id="IPR036721">
    <property type="entry name" value="RCK_C_sf"/>
</dbReference>
<dbReference type="InterPro" id="IPR038770">
    <property type="entry name" value="Na+/solute_symporter_sf"/>
</dbReference>
<feature type="transmembrane region" description="Helical" evidence="9">
    <location>
        <begin position="87"/>
        <end position="114"/>
    </location>
</feature>
<name>A0ABV3EH16_9ACTN</name>
<dbReference type="PROSITE" id="PS51202">
    <property type="entry name" value="RCK_C"/>
    <property type="match status" value="1"/>
</dbReference>